<sequence>MQTYGLNYFSKNESKFNLEKKTIFKKGPFSRSEQILVDKALTKILDEEGISYSNCEGRKILSFERKELPRNFWKRVAVFVPSRTVESIYDHVRRRLSSKNYQGKWTQEEIVKLKELIDVHGQKWTKIGSSLNRLPGACYDKWRDALKSGDQRKKGKWTQEERCKLIQLITTQVGHEFIQEFNTDKIIRWTLVADKLGSRSYLQCRNEWARFFSPGSNIKLTFSDSYKLVQSIFLSEVTDETEIKWGQLIQGVPAHKTYNKWRSLCRKFLKEKNKKKEIDMCFKTAVFIIKNSISEILAKEQESMCMFI</sequence>
<name>A0A7S0QKG3_9CRYP</name>
<keyword evidence="2" id="KW-0238">DNA-binding</keyword>
<proteinExistence type="predicted"/>
<keyword evidence="3" id="KW-0539">Nucleus</keyword>
<evidence type="ECO:0000256" key="3">
    <source>
        <dbReference type="ARBA" id="ARBA00023242"/>
    </source>
</evidence>
<dbReference type="InterPro" id="IPR017930">
    <property type="entry name" value="Myb_dom"/>
</dbReference>
<dbReference type="GO" id="GO:0000976">
    <property type="term" value="F:transcription cis-regulatory region binding"/>
    <property type="evidence" value="ECO:0007669"/>
    <property type="project" value="TreeGrafter"/>
</dbReference>
<dbReference type="AlphaFoldDB" id="A0A7S0QKG3"/>
<evidence type="ECO:0000256" key="2">
    <source>
        <dbReference type="ARBA" id="ARBA00023125"/>
    </source>
</evidence>
<dbReference type="GO" id="GO:0003700">
    <property type="term" value="F:DNA-binding transcription factor activity"/>
    <property type="evidence" value="ECO:0007669"/>
    <property type="project" value="TreeGrafter"/>
</dbReference>
<evidence type="ECO:0000259" key="4">
    <source>
        <dbReference type="PROSITE" id="PS50090"/>
    </source>
</evidence>
<accession>A0A7S0QKG3</accession>
<dbReference type="PANTHER" id="PTHR46380">
    <property type="entry name" value="CYCLIN-D-BINDING MYB-LIKE TRANSCRIPTION FACTOR 1"/>
    <property type="match status" value="1"/>
</dbReference>
<dbReference type="PROSITE" id="PS51294">
    <property type="entry name" value="HTH_MYB"/>
    <property type="match status" value="2"/>
</dbReference>
<dbReference type="Pfam" id="PF13921">
    <property type="entry name" value="Myb_DNA-bind_6"/>
    <property type="match status" value="1"/>
</dbReference>
<organism evidence="6">
    <name type="scientific">Cryptomonas curvata</name>
    <dbReference type="NCBI Taxonomy" id="233186"/>
    <lineage>
        <taxon>Eukaryota</taxon>
        <taxon>Cryptophyceae</taxon>
        <taxon>Cryptomonadales</taxon>
        <taxon>Cryptomonadaceae</taxon>
        <taxon>Cryptomonas</taxon>
    </lineage>
</organism>
<dbReference type="PANTHER" id="PTHR46380:SF2">
    <property type="entry name" value="CYCLIN-D-BINDING MYB-LIKE TRANSCRIPTION FACTOR 1"/>
    <property type="match status" value="1"/>
</dbReference>
<dbReference type="SUPFAM" id="SSF46689">
    <property type="entry name" value="Homeodomain-like"/>
    <property type="match status" value="2"/>
</dbReference>
<comment type="subcellular location">
    <subcellularLocation>
        <location evidence="1">Nucleus</location>
    </subcellularLocation>
</comment>
<evidence type="ECO:0000259" key="5">
    <source>
        <dbReference type="PROSITE" id="PS51294"/>
    </source>
</evidence>
<dbReference type="GO" id="GO:0005634">
    <property type="term" value="C:nucleus"/>
    <property type="evidence" value="ECO:0007669"/>
    <property type="project" value="UniProtKB-SubCell"/>
</dbReference>
<feature type="domain" description="HTH myb-type" evidence="5">
    <location>
        <begin position="152"/>
        <end position="216"/>
    </location>
</feature>
<evidence type="ECO:0000313" key="6">
    <source>
        <dbReference type="EMBL" id="CAD8644513.1"/>
    </source>
</evidence>
<dbReference type="PROSITE" id="PS50090">
    <property type="entry name" value="MYB_LIKE"/>
    <property type="match status" value="2"/>
</dbReference>
<reference evidence="6" key="1">
    <citation type="submission" date="2021-01" db="EMBL/GenBank/DDBJ databases">
        <authorList>
            <person name="Corre E."/>
            <person name="Pelletier E."/>
            <person name="Niang G."/>
            <person name="Scheremetjew M."/>
            <person name="Finn R."/>
            <person name="Kale V."/>
            <person name="Holt S."/>
            <person name="Cochrane G."/>
            <person name="Meng A."/>
            <person name="Brown T."/>
            <person name="Cohen L."/>
        </authorList>
    </citation>
    <scope>NUCLEOTIDE SEQUENCE</scope>
    <source>
        <strain evidence="6">CCAP979/52</strain>
    </source>
</reference>
<protein>
    <submittedName>
        <fullName evidence="6">Uncharacterized protein</fullName>
    </submittedName>
</protein>
<dbReference type="InterPro" id="IPR051651">
    <property type="entry name" value="DMTF1_DNA-bind_reg"/>
</dbReference>
<evidence type="ECO:0000256" key="1">
    <source>
        <dbReference type="ARBA" id="ARBA00004123"/>
    </source>
</evidence>
<dbReference type="CDD" id="cd00167">
    <property type="entry name" value="SANT"/>
    <property type="match status" value="2"/>
</dbReference>
<dbReference type="InterPro" id="IPR001005">
    <property type="entry name" value="SANT/Myb"/>
</dbReference>
<feature type="domain" description="HTH myb-type" evidence="5">
    <location>
        <begin position="103"/>
        <end position="150"/>
    </location>
</feature>
<gene>
    <name evidence="6" type="ORF">CCUR1050_LOCUS22198</name>
</gene>
<dbReference type="InterPro" id="IPR009057">
    <property type="entry name" value="Homeodomain-like_sf"/>
</dbReference>
<dbReference type="Gene3D" id="1.10.10.60">
    <property type="entry name" value="Homeodomain-like"/>
    <property type="match status" value="2"/>
</dbReference>
<dbReference type="SMART" id="SM00717">
    <property type="entry name" value="SANT"/>
    <property type="match status" value="3"/>
</dbReference>
<dbReference type="EMBL" id="HBEZ01040403">
    <property type="protein sequence ID" value="CAD8644513.1"/>
    <property type="molecule type" value="Transcribed_RNA"/>
</dbReference>
<feature type="domain" description="Myb-like" evidence="4">
    <location>
        <begin position="149"/>
        <end position="212"/>
    </location>
</feature>
<feature type="domain" description="Myb-like" evidence="4">
    <location>
        <begin position="97"/>
        <end position="146"/>
    </location>
</feature>